<dbReference type="Proteomes" id="UP000308600">
    <property type="component" value="Unassembled WGS sequence"/>
</dbReference>
<organism evidence="1 2">
    <name type="scientific">Pluteus cervinus</name>
    <dbReference type="NCBI Taxonomy" id="181527"/>
    <lineage>
        <taxon>Eukaryota</taxon>
        <taxon>Fungi</taxon>
        <taxon>Dikarya</taxon>
        <taxon>Basidiomycota</taxon>
        <taxon>Agaricomycotina</taxon>
        <taxon>Agaricomycetes</taxon>
        <taxon>Agaricomycetidae</taxon>
        <taxon>Agaricales</taxon>
        <taxon>Pluteineae</taxon>
        <taxon>Pluteaceae</taxon>
        <taxon>Pluteus</taxon>
    </lineage>
</organism>
<protein>
    <submittedName>
        <fullName evidence="1">Uncharacterized protein</fullName>
    </submittedName>
</protein>
<proteinExistence type="predicted"/>
<evidence type="ECO:0000313" key="1">
    <source>
        <dbReference type="EMBL" id="TFK61511.1"/>
    </source>
</evidence>
<name>A0ACD3A7I4_9AGAR</name>
<keyword evidence="2" id="KW-1185">Reference proteome</keyword>
<accession>A0ACD3A7I4</accession>
<dbReference type="EMBL" id="ML208653">
    <property type="protein sequence ID" value="TFK61511.1"/>
    <property type="molecule type" value="Genomic_DNA"/>
</dbReference>
<reference evidence="1 2" key="1">
    <citation type="journal article" date="2019" name="Nat. Ecol. Evol.">
        <title>Megaphylogeny resolves global patterns of mushroom evolution.</title>
        <authorList>
            <person name="Varga T."/>
            <person name="Krizsan K."/>
            <person name="Foldi C."/>
            <person name="Dima B."/>
            <person name="Sanchez-Garcia M."/>
            <person name="Sanchez-Ramirez S."/>
            <person name="Szollosi G.J."/>
            <person name="Szarkandi J.G."/>
            <person name="Papp V."/>
            <person name="Albert L."/>
            <person name="Andreopoulos W."/>
            <person name="Angelini C."/>
            <person name="Antonin V."/>
            <person name="Barry K.W."/>
            <person name="Bougher N.L."/>
            <person name="Buchanan P."/>
            <person name="Buyck B."/>
            <person name="Bense V."/>
            <person name="Catcheside P."/>
            <person name="Chovatia M."/>
            <person name="Cooper J."/>
            <person name="Damon W."/>
            <person name="Desjardin D."/>
            <person name="Finy P."/>
            <person name="Geml J."/>
            <person name="Haridas S."/>
            <person name="Hughes K."/>
            <person name="Justo A."/>
            <person name="Karasinski D."/>
            <person name="Kautmanova I."/>
            <person name="Kiss B."/>
            <person name="Kocsube S."/>
            <person name="Kotiranta H."/>
            <person name="LaButti K.M."/>
            <person name="Lechner B.E."/>
            <person name="Liimatainen K."/>
            <person name="Lipzen A."/>
            <person name="Lukacs Z."/>
            <person name="Mihaltcheva S."/>
            <person name="Morgado L.N."/>
            <person name="Niskanen T."/>
            <person name="Noordeloos M.E."/>
            <person name="Ohm R.A."/>
            <person name="Ortiz-Santana B."/>
            <person name="Ovrebo C."/>
            <person name="Racz N."/>
            <person name="Riley R."/>
            <person name="Savchenko A."/>
            <person name="Shiryaev A."/>
            <person name="Soop K."/>
            <person name="Spirin V."/>
            <person name="Szebenyi C."/>
            <person name="Tomsovsky M."/>
            <person name="Tulloss R.E."/>
            <person name="Uehling J."/>
            <person name="Grigoriev I.V."/>
            <person name="Vagvolgyi C."/>
            <person name="Papp T."/>
            <person name="Martin F.M."/>
            <person name="Miettinen O."/>
            <person name="Hibbett D.S."/>
            <person name="Nagy L.G."/>
        </authorList>
    </citation>
    <scope>NUCLEOTIDE SEQUENCE [LARGE SCALE GENOMIC DNA]</scope>
    <source>
        <strain evidence="1 2">NL-1719</strain>
    </source>
</reference>
<gene>
    <name evidence="1" type="ORF">BDN72DRAFT_935046</name>
</gene>
<evidence type="ECO:0000313" key="2">
    <source>
        <dbReference type="Proteomes" id="UP000308600"/>
    </source>
</evidence>
<sequence length="186" mass="20940">MPVSSIYSQLKNLVTADDVTSGKAQTEATEAENRFSELMKTWKIFCFNITDEKIILYHRTEWLSAQYLIEKLAQIGQLEGNIPVERRLCSGPDTMPTVTVECAASRCLFIVFLDELKHLNAYACPGASSWTITCRRKEAIEQSEIYSGRIWICDPAGQNDADGNAARELIRQIGQDLNYLTVNLVI</sequence>